<protein>
    <submittedName>
        <fullName evidence="4">Putative TetR family regulatory protein</fullName>
    </submittedName>
</protein>
<name>A0A5M3WFJ6_9ACTN</name>
<keyword evidence="1 2" id="KW-0238">DNA-binding</keyword>
<evidence type="ECO:0000259" key="3">
    <source>
        <dbReference type="PROSITE" id="PS50977"/>
    </source>
</evidence>
<reference evidence="4 5" key="1">
    <citation type="submission" date="2019-10" db="EMBL/GenBank/DDBJ databases">
        <title>Whole genome shotgun sequence of Acrocarpospora macrocephala NBRC 16266.</title>
        <authorList>
            <person name="Ichikawa N."/>
            <person name="Kimura A."/>
            <person name="Kitahashi Y."/>
            <person name="Komaki H."/>
            <person name="Oguchi A."/>
        </authorList>
    </citation>
    <scope>NUCLEOTIDE SEQUENCE [LARGE SCALE GENOMIC DNA]</scope>
    <source>
        <strain evidence="4 5">NBRC 16266</strain>
    </source>
</reference>
<dbReference type="GO" id="GO:0003677">
    <property type="term" value="F:DNA binding"/>
    <property type="evidence" value="ECO:0007669"/>
    <property type="project" value="UniProtKB-UniRule"/>
</dbReference>
<evidence type="ECO:0000256" key="2">
    <source>
        <dbReference type="PROSITE-ProRule" id="PRU00335"/>
    </source>
</evidence>
<evidence type="ECO:0000313" key="4">
    <source>
        <dbReference type="EMBL" id="GES07109.1"/>
    </source>
</evidence>
<dbReference type="Gene3D" id="1.10.357.10">
    <property type="entry name" value="Tetracycline Repressor, domain 2"/>
    <property type="match status" value="1"/>
</dbReference>
<dbReference type="InterPro" id="IPR001647">
    <property type="entry name" value="HTH_TetR"/>
</dbReference>
<evidence type="ECO:0000256" key="1">
    <source>
        <dbReference type="ARBA" id="ARBA00023125"/>
    </source>
</evidence>
<dbReference type="SUPFAM" id="SSF48498">
    <property type="entry name" value="Tetracyclin repressor-like, C-terminal domain"/>
    <property type="match status" value="1"/>
</dbReference>
<dbReference type="RefSeq" id="WP_170322289.1">
    <property type="nucleotide sequence ID" value="NZ_BAAAHL010000077.1"/>
</dbReference>
<proteinExistence type="predicted"/>
<dbReference type="SUPFAM" id="SSF46689">
    <property type="entry name" value="Homeodomain-like"/>
    <property type="match status" value="1"/>
</dbReference>
<dbReference type="PRINTS" id="PR00455">
    <property type="entry name" value="HTHTETR"/>
</dbReference>
<dbReference type="EMBL" id="BLAE01000005">
    <property type="protein sequence ID" value="GES07109.1"/>
    <property type="molecule type" value="Genomic_DNA"/>
</dbReference>
<keyword evidence="5" id="KW-1185">Reference proteome</keyword>
<dbReference type="PANTHER" id="PTHR30328:SF54">
    <property type="entry name" value="HTH-TYPE TRANSCRIPTIONAL REPRESSOR SCO4008"/>
    <property type="match status" value="1"/>
</dbReference>
<gene>
    <name evidence="4" type="ORF">Amac_007040</name>
</gene>
<dbReference type="AlphaFoldDB" id="A0A5M3WFJ6"/>
<dbReference type="GO" id="GO:0006355">
    <property type="term" value="P:regulation of DNA-templated transcription"/>
    <property type="evidence" value="ECO:0007669"/>
    <property type="project" value="UniProtKB-ARBA"/>
</dbReference>
<dbReference type="PROSITE" id="PS50977">
    <property type="entry name" value="HTH_TETR_2"/>
    <property type="match status" value="1"/>
</dbReference>
<dbReference type="Proteomes" id="UP000331127">
    <property type="component" value="Unassembled WGS sequence"/>
</dbReference>
<sequence length="195" mass="21336">MSIRNADATRQRILDAARHEFARYGVAGARVNRIAEAAECNKQLLYAYYGDKNALYAATREEVTRQTASGVPFDADDLPGYAGRLFDHHQRHPENLRLISWAQLEGLSTETVSPAGSESVYQKIAAIRAAQERGTVRADRSPEEILALVLKLSALGSPGSPESTYPGKTPADFRRLVVSAVHELVATAQDRQSTV</sequence>
<dbReference type="InterPro" id="IPR050109">
    <property type="entry name" value="HTH-type_TetR-like_transc_reg"/>
</dbReference>
<dbReference type="PANTHER" id="PTHR30328">
    <property type="entry name" value="TRANSCRIPTIONAL REPRESSOR"/>
    <property type="match status" value="1"/>
</dbReference>
<accession>A0A5M3WFJ6</accession>
<dbReference type="Pfam" id="PF17926">
    <property type="entry name" value="TetR_C_21"/>
    <property type="match status" value="1"/>
</dbReference>
<dbReference type="InterPro" id="IPR041467">
    <property type="entry name" value="Sco4008_C"/>
</dbReference>
<dbReference type="InterPro" id="IPR036271">
    <property type="entry name" value="Tet_transcr_reg_TetR-rel_C_sf"/>
</dbReference>
<feature type="domain" description="HTH tetR-type" evidence="3">
    <location>
        <begin position="7"/>
        <end position="67"/>
    </location>
</feature>
<evidence type="ECO:0000313" key="5">
    <source>
        <dbReference type="Proteomes" id="UP000331127"/>
    </source>
</evidence>
<feature type="DNA-binding region" description="H-T-H motif" evidence="2">
    <location>
        <begin position="30"/>
        <end position="49"/>
    </location>
</feature>
<organism evidence="4 5">
    <name type="scientific">Acrocarpospora macrocephala</name>
    <dbReference type="NCBI Taxonomy" id="150177"/>
    <lineage>
        <taxon>Bacteria</taxon>
        <taxon>Bacillati</taxon>
        <taxon>Actinomycetota</taxon>
        <taxon>Actinomycetes</taxon>
        <taxon>Streptosporangiales</taxon>
        <taxon>Streptosporangiaceae</taxon>
        <taxon>Acrocarpospora</taxon>
    </lineage>
</organism>
<dbReference type="Pfam" id="PF00440">
    <property type="entry name" value="TetR_N"/>
    <property type="match status" value="1"/>
</dbReference>
<comment type="caution">
    <text evidence="4">The sequence shown here is derived from an EMBL/GenBank/DDBJ whole genome shotgun (WGS) entry which is preliminary data.</text>
</comment>
<dbReference type="InterPro" id="IPR009057">
    <property type="entry name" value="Homeodomain-like_sf"/>
</dbReference>